<sequence length="103" mass="11577">MEWTGVHHSRDGDFTDISTHVVTYDTESRCHVTAGGRLVGEADYTYCRFDDRMGVVIYRPAIYQGRNDVVLHAMFDFAEMTDRAVLTAGGEPFAVADGRMRLV</sequence>
<reference evidence="1 2" key="1">
    <citation type="submission" date="2020-07" db="EMBL/GenBank/DDBJ databases">
        <title>Stappia sp., F7233, whole genome shotgun sequencing project.</title>
        <authorList>
            <person name="Jiang S."/>
            <person name="Liu Z.W."/>
            <person name="Du Z.J."/>
        </authorList>
    </citation>
    <scope>NUCLEOTIDE SEQUENCE [LARGE SCALE GENOMIC DNA]</scope>
    <source>
        <strain evidence="1 2">F7233</strain>
    </source>
</reference>
<protein>
    <submittedName>
        <fullName evidence="1">Uncharacterized protein</fullName>
    </submittedName>
</protein>
<dbReference type="EMBL" id="JACFXV010000067">
    <property type="protein sequence ID" value="MBA5779363.1"/>
    <property type="molecule type" value="Genomic_DNA"/>
</dbReference>
<comment type="caution">
    <text evidence="1">The sequence shown here is derived from an EMBL/GenBank/DDBJ whole genome shotgun (WGS) entry which is preliminary data.</text>
</comment>
<proteinExistence type="predicted"/>
<evidence type="ECO:0000313" key="2">
    <source>
        <dbReference type="Proteomes" id="UP000541109"/>
    </source>
</evidence>
<accession>A0A839AI21</accession>
<dbReference type="Proteomes" id="UP000541109">
    <property type="component" value="Unassembled WGS sequence"/>
</dbReference>
<evidence type="ECO:0000313" key="1">
    <source>
        <dbReference type="EMBL" id="MBA5779363.1"/>
    </source>
</evidence>
<organism evidence="1 2">
    <name type="scientific">Stappia albiluteola</name>
    <dbReference type="NCBI Taxonomy" id="2758565"/>
    <lineage>
        <taxon>Bacteria</taxon>
        <taxon>Pseudomonadati</taxon>
        <taxon>Pseudomonadota</taxon>
        <taxon>Alphaproteobacteria</taxon>
        <taxon>Hyphomicrobiales</taxon>
        <taxon>Stappiaceae</taxon>
        <taxon>Stappia</taxon>
    </lineage>
</organism>
<gene>
    <name evidence="1" type="ORF">H2509_19715</name>
</gene>
<dbReference type="AlphaFoldDB" id="A0A839AI21"/>
<name>A0A839AI21_9HYPH</name>
<keyword evidence="2" id="KW-1185">Reference proteome</keyword>